<feature type="compositionally biased region" description="Basic residues" evidence="1">
    <location>
        <begin position="119"/>
        <end position="134"/>
    </location>
</feature>
<feature type="compositionally biased region" description="Basic residues" evidence="1">
    <location>
        <begin position="144"/>
        <end position="155"/>
    </location>
</feature>
<gene>
    <name evidence="3" type="primary">LOC106816861</name>
</gene>
<accession>A0ABM1EXR9</accession>
<dbReference type="GeneID" id="106816861"/>
<protein>
    <submittedName>
        <fullName evidence="3">Uncharacterized protein LOC106816861</fullName>
    </submittedName>
</protein>
<reference evidence="3" key="1">
    <citation type="submission" date="2025-08" db="UniProtKB">
        <authorList>
            <consortium name="RefSeq"/>
        </authorList>
    </citation>
    <scope>IDENTIFICATION</scope>
</reference>
<evidence type="ECO:0000313" key="3">
    <source>
        <dbReference type="RefSeq" id="XP_014676990.1"/>
    </source>
</evidence>
<dbReference type="Proteomes" id="UP000695022">
    <property type="component" value="Unplaced"/>
</dbReference>
<proteinExistence type="predicted"/>
<name>A0ABM1EXR9_PRICU</name>
<keyword evidence="2" id="KW-1185">Reference proteome</keyword>
<feature type="compositionally biased region" description="Basic and acidic residues" evidence="1">
    <location>
        <begin position="63"/>
        <end position="80"/>
    </location>
</feature>
<evidence type="ECO:0000256" key="1">
    <source>
        <dbReference type="SAM" id="MobiDB-lite"/>
    </source>
</evidence>
<sequence>MSRCIVVVAMVTEEDDARLVGPNAPQILRSLPPRTGLRAPPMEAYIRDVIVDLLNALVVKVERPQPEAASKEQEKKKDSSSKFVIASAPSRVQHQQAVPGVFSVSTEEDDTQETPAAPGRRRLAAGRTARRRAAPAKAEDAAKKTRPLLRSRHLPHAGELV</sequence>
<organism evidence="2 3">
    <name type="scientific">Priapulus caudatus</name>
    <name type="common">Priapulid worm</name>
    <dbReference type="NCBI Taxonomy" id="37621"/>
    <lineage>
        <taxon>Eukaryota</taxon>
        <taxon>Metazoa</taxon>
        <taxon>Ecdysozoa</taxon>
        <taxon>Scalidophora</taxon>
        <taxon>Priapulida</taxon>
        <taxon>Priapulimorpha</taxon>
        <taxon>Priapulimorphida</taxon>
        <taxon>Priapulidae</taxon>
        <taxon>Priapulus</taxon>
    </lineage>
</organism>
<feature type="region of interest" description="Disordered" evidence="1">
    <location>
        <begin position="63"/>
        <end position="161"/>
    </location>
</feature>
<dbReference type="RefSeq" id="XP_014676990.1">
    <property type="nucleotide sequence ID" value="XM_014821504.1"/>
</dbReference>
<evidence type="ECO:0000313" key="2">
    <source>
        <dbReference type="Proteomes" id="UP000695022"/>
    </source>
</evidence>